<protein>
    <recommendedName>
        <fullName evidence="1">PD-(D/E)XK nuclease-like domain-containing protein</fullName>
    </recommendedName>
</protein>
<feature type="domain" description="PD-(D/E)XK nuclease-like" evidence="1">
    <location>
        <begin position="1"/>
        <end position="163"/>
    </location>
</feature>
<proteinExistence type="predicted"/>
<dbReference type="OrthoDB" id="5244165at2759"/>
<organism evidence="2 3">
    <name type="scientific">Cryphonectria parasitica (strain ATCC 38755 / EP155)</name>
    <dbReference type="NCBI Taxonomy" id="660469"/>
    <lineage>
        <taxon>Eukaryota</taxon>
        <taxon>Fungi</taxon>
        <taxon>Dikarya</taxon>
        <taxon>Ascomycota</taxon>
        <taxon>Pezizomycotina</taxon>
        <taxon>Sordariomycetes</taxon>
        <taxon>Sordariomycetidae</taxon>
        <taxon>Diaporthales</taxon>
        <taxon>Cryphonectriaceae</taxon>
        <taxon>Cryphonectria-Endothia species complex</taxon>
        <taxon>Cryphonectria</taxon>
    </lineage>
</organism>
<dbReference type="Pfam" id="PF20516">
    <property type="entry name" value="PDDEXK_12"/>
    <property type="match status" value="1"/>
</dbReference>
<evidence type="ECO:0000259" key="1">
    <source>
        <dbReference type="Pfam" id="PF20516"/>
    </source>
</evidence>
<dbReference type="Proteomes" id="UP000803844">
    <property type="component" value="Unassembled WGS sequence"/>
</dbReference>
<comment type="caution">
    <text evidence="2">The sequence shown here is derived from an EMBL/GenBank/DDBJ whole genome shotgun (WGS) entry which is preliminary data.</text>
</comment>
<keyword evidence="3" id="KW-1185">Reference proteome</keyword>
<name>A0A9P4Y9D7_CRYP1</name>
<dbReference type="EMBL" id="MU032345">
    <property type="protein sequence ID" value="KAF3768465.1"/>
    <property type="molecule type" value="Genomic_DNA"/>
</dbReference>
<dbReference type="RefSeq" id="XP_040779426.1">
    <property type="nucleotide sequence ID" value="XM_040916673.1"/>
</dbReference>
<dbReference type="InterPro" id="IPR046797">
    <property type="entry name" value="PDDEXK_12"/>
</dbReference>
<dbReference type="GeneID" id="63833802"/>
<sequence>MIDFSINLEPDPALLAAIDSALFVPTEYCPFGTNTINQTLHEPVRLCPAAVSIETKTDRAGLADADVKLAVWMAAWRSRMMPLVDWQLKMGPSARCITQLGITAVGETWKLYFLVDNGITLGAPRLRLLEYPEAIGCTRTVLGVYQLIAVLRHLCTWADRYFRDWVMDALGCQKQVAADK</sequence>
<accession>A0A9P4Y9D7</accession>
<reference evidence="2" key="1">
    <citation type="journal article" date="2020" name="Phytopathology">
        <title>Genome sequence of the chestnut blight fungus Cryphonectria parasitica EP155: A fundamental resource for an archetypical invasive plant pathogen.</title>
        <authorList>
            <person name="Crouch J.A."/>
            <person name="Dawe A."/>
            <person name="Aerts A."/>
            <person name="Barry K."/>
            <person name="Churchill A.C.L."/>
            <person name="Grimwood J."/>
            <person name="Hillman B."/>
            <person name="Milgroom M.G."/>
            <person name="Pangilinan J."/>
            <person name="Smith M."/>
            <person name="Salamov A."/>
            <person name="Schmutz J."/>
            <person name="Yadav J."/>
            <person name="Grigoriev I.V."/>
            <person name="Nuss D."/>
        </authorList>
    </citation>
    <scope>NUCLEOTIDE SEQUENCE</scope>
    <source>
        <strain evidence="2">EP155</strain>
    </source>
</reference>
<dbReference type="AlphaFoldDB" id="A0A9P4Y9D7"/>
<evidence type="ECO:0000313" key="3">
    <source>
        <dbReference type="Proteomes" id="UP000803844"/>
    </source>
</evidence>
<evidence type="ECO:0000313" key="2">
    <source>
        <dbReference type="EMBL" id="KAF3768465.1"/>
    </source>
</evidence>
<gene>
    <name evidence="2" type="ORF">M406DRAFT_250097</name>
</gene>